<evidence type="ECO:0000256" key="1">
    <source>
        <dbReference type="ARBA" id="ARBA00006529"/>
    </source>
</evidence>
<dbReference type="PANTHER" id="PTHR11584">
    <property type="entry name" value="SERINE/THREONINE PROTEIN KINASE"/>
    <property type="match status" value="1"/>
</dbReference>
<keyword evidence="3" id="KW-0808">Transferase</keyword>
<feature type="compositionally biased region" description="Basic residues" evidence="8">
    <location>
        <begin position="1067"/>
        <end position="1079"/>
    </location>
</feature>
<evidence type="ECO:0000259" key="9">
    <source>
        <dbReference type="PROSITE" id="PS50011"/>
    </source>
</evidence>
<dbReference type="PANTHER" id="PTHR11584:SF369">
    <property type="entry name" value="MITOGEN-ACTIVATED PROTEIN KINASE KINASE KINASE 19-RELATED"/>
    <property type="match status" value="1"/>
</dbReference>
<dbReference type="SUPFAM" id="SSF56112">
    <property type="entry name" value="Protein kinase-like (PK-like)"/>
    <property type="match status" value="1"/>
</dbReference>
<dbReference type="Proteomes" id="UP000187429">
    <property type="component" value="Unassembled WGS sequence"/>
</dbReference>
<evidence type="ECO:0000256" key="6">
    <source>
        <dbReference type="ARBA" id="ARBA00022840"/>
    </source>
</evidence>
<feature type="region of interest" description="Disordered" evidence="8">
    <location>
        <begin position="713"/>
        <end position="746"/>
    </location>
</feature>
<feature type="compositionally biased region" description="Low complexity" evidence="8">
    <location>
        <begin position="1086"/>
        <end position="1095"/>
    </location>
</feature>
<dbReference type="Pfam" id="PF00069">
    <property type="entry name" value="Pkinase"/>
    <property type="match status" value="1"/>
</dbReference>
<dbReference type="PROSITE" id="PS50011">
    <property type="entry name" value="PROTEIN_KINASE_DOM"/>
    <property type="match status" value="1"/>
</dbReference>
<dbReference type="GO" id="GO:0004709">
    <property type="term" value="F:MAP kinase kinase kinase activity"/>
    <property type="evidence" value="ECO:0007669"/>
    <property type="project" value="UniProtKB-ARBA"/>
</dbReference>
<gene>
    <name evidence="10" type="ORF">AYI69_g5332</name>
</gene>
<evidence type="ECO:0000256" key="2">
    <source>
        <dbReference type="ARBA" id="ARBA00022527"/>
    </source>
</evidence>
<feature type="binding site" evidence="7">
    <location>
        <position position="1907"/>
    </location>
    <ligand>
        <name>ATP</name>
        <dbReference type="ChEBI" id="CHEBI:30616"/>
    </ligand>
</feature>
<comment type="caution">
    <text evidence="10">The sequence shown here is derived from an EMBL/GenBank/DDBJ whole genome shotgun (WGS) entry which is preliminary data.</text>
</comment>
<dbReference type="PROSITE" id="PS00108">
    <property type="entry name" value="PROTEIN_KINASE_ST"/>
    <property type="match status" value="1"/>
</dbReference>
<name>A0A1R1Y6X6_9FUNG</name>
<evidence type="ECO:0000313" key="11">
    <source>
        <dbReference type="Proteomes" id="UP000187429"/>
    </source>
</evidence>
<dbReference type="InterPro" id="IPR000719">
    <property type="entry name" value="Prot_kinase_dom"/>
</dbReference>
<dbReference type="InterPro" id="IPR011009">
    <property type="entry name" value="Kinase-like_dom_sf"/>
</dbReference>
<proteinExistence type="inferred from homology"/>
<dbReference type="OrthoDB" id="266718at2759"/>
<dbReference type="PROSITE" id="PS00107">
    <property type="entry name" value="PROTEIN_KINASE_ATP"/>
    <property type="match status" value="1"/>
</dbReference>
<keyword evidence="6 7" id="KW-0067">ATP-binding</keyword>
<feature type="compositionally biased region" description="Polar residues" evidence="8">
    <location>
        <begin position="273"/>
        <end position="291"/>
    </location>
</feature>
<feature type="region of interest" description="Disordered" evidence="8">
    <location>
        <begin position="1055"/>
        <end position="1098"/>
    </location>
</feature>
<protein>
    <submittedName>
        <fullName evidence="10">MAP kinase kinase kinase mkh1</fullName>
    </submittedName>
</protein>
<feature type="region of interest" description="Disordered" evidence="8">
    <location>
        <begin position="1010"/>
        <end position="1035"/>
    </location>
</feature>
<organism evidence="10 11">
    <name type="scientific">Smittium culicis</name>
    <dbReference type="NCBI Taxonomy" id="133412"/>
    <lineage>
        <taxon>Eukaryota</taxon>
        <taxon>Fungi</taxon>
        <taxon>Fungi incertae sedis</taxon>
        <taxon>Zoopagomycota</taxon>
        <taxon>Kickxellomycotina</taxon>
        <taxon>Harpellomycetes</taxon>
        <taxon>Harpellales</taxon>
        <taxon>Legeriomycetaceae</taxon>
        <taxon>Smittium</taxon>
    </lineage>
</organism>
<dbReference type="EMBL" id="LSSM01002224">
    <property type="protein sequence ID" value="OMJ22564.1"/>
    <property type="molecule type" value="Genomic_DNA"/>
</dbReference>
<feature type="compositionally biased region" description="Polar residues" evidence="8">
    <location>
        <begin position="713"/>
        <end position="733"/>
    </location>
</feature>
<keyword evidence="4 7" id="KW-0547">Nucleotide-binding</keyword>
<dbReference type="Gene3D" id="1.10.510.10">
    <property type="entry name" value="Transferase(Phosphotransferase) domain 1"/>
    <property type="match status" value="1"/>
</dbReference>
<keyword evidence="2" id="KW-0723">Serine/threonine-protein kinase</keyword>
<evidence type="ECO:0000256" key="5">
    <source>
        <dbReference type="ARBA" id="ARBA00022777"/>
    </source>
</evidence>
<sequence length="2169" mass="244216">MSYYHSKNFNDSHNTRKFHENNISRAHILRDTDILNKKSSPRDYVWYQEEIEDFLIKNGFFHLVKEFDELRIKGMAFYRLDFQVLQSLKKRPTFEDSRKLLDLINTMFMNNKKDIISRLNISKSSRAAKPKRKTISGKKSMRSLTTDLIPKNVPTKLNNSPTYYNADDRLVEPFNVQSVDLSNKTFKPDYLDDPFKLNSFYKVSSPSIHPRNVNYDSISTHSPHFSENSLYNLDSSLDPSSTRKHIDFRNNHSSDQELLAGKTNRVNEKNLDSRVNNSDISPSVKNDSSLSKSKYDFDSIQIPPGGNSFSFLGTSGNTKVLKPRVIASKPTINTLKDLSNNTHEYNVLPFLNSPSDYQELSKNSTNSIKIASNPESPVTNIFKKTSEKILNAFFNDKSKLMEHQKYNNNISEETVILNSDYFSDKIQSPMQISTNYYSSSQSLKNSPINKPKTLKSDYLGQPIYNAGIIQDSEILNPKSKPNTPLINNINSAKSPLRVTKSSHTLHSLLKKPSNLKKFTDDSLISQSSLSSALKHSVNAQSSSQNSPTVPFNLLKVFDAAPITSITQKEKSTKLDTKFKSYKTEISSDISDDEWNRFNKLGFVKPFSKYSKSTSSNKSNLSLSIPSKIQKSLTDNTLAENELKNVINMIEKDSFPKNNLLPKNSRKTTTQTLDITLSPKKFTDKNIIDGGIVNNSRIPILNYEPDSKKINKITSQPTIDRSTTNSQNLPSQKITAPHPLSRKRTTNPKVQLKKLNLSFLNDLPQPNHSQSSPNIRKKALIDLISNKNANNYSETVDRNDLSLPKSIKPPPLTLSINSFSHSNYSTQSNYDSSIKNSPNIYQFQQESNNTLSISYVYARVGFFVTDFTLVSIKGAISGDDISNMILNALLGIAAGPDLRPNICFVDKRENIDAVNISSSQLWEKCINSTSESLPRIVICFGEVGPFDSFLNPEYSRKKLNHPMKPTYSFINNSETDPFSPMNPFFPVPHLSERSFSSPASYNSKNTITLKKSSLSSREQGGEFFEPSLSPKNSNDSYMSTVSDLNFRNKISINNPGDPIFPLNPLSKPNKKQSLSHRPSRSNHTPINLSNSSDNSSIPDQKIEIKASRFKQRNIISTPVDEYNLPKIRTRNQSSSETKSASVLTDDKILNIKGGWNLKKLHSPSNNLESKSGPFNSIRGKIPINVRKSYSKKTDSRNTERSLLRESFSNSRIKETKTLDKLTIDTDSIFRRRPSGQACDNELLSSDESSSIIDRKNASETSKVYHIDSYNSPDSYASSDYNVSEVPKLLRRNAITEPRSSSYVSSKDLISSKTTLESPIPNKTLFPSSRSKLLNRIPSKNAYSRPSTHLIAADLDKFFPDYDFDQPVFETIKLPIEIPSDQNPNDILEELKIETMEIDPNERISNDRDFIRSAFRKSIDYIFNTYVIGDDPKNNEVSKKDSEYGISALERISYPSALKSQNELNLESEIQMDNSSIDLYKRKSSIASFFDDDMQQGRDPGDSIDSSSFFSEMRNEGSFSIQNNSASIKIIDYNRYSGQVDQLAGANQQFFRQNSILRNSVGIKVGVEVSRQRSLRVVLREKQKLQNYSSKDNKNTIQGSELTNSSLFLNSSQDFSASRNSILSQNDKSTFPSIKKNSSSNEISFIAALDEKFSSFEHESKKYSGFNRQRANFSNSQNSTKLWGVASEELPPSKNVYPSNIPSIDLRKSNNSVTHDSSNEPSENIKFQSFKIDSSRFNNDRNNIKATGKNNHADPSSILVNPRIKISQGPRATNAISTVITHEFLLKRANSLFNKPTPQTKDEQDLVDAAVLLTKNNPALKLKFLPQANIESESNLQDIGPNKIFSNHQLSNTILENASEPIAVLFDKFGLSQAPIKVRWLKGKLIGKGSFGHVYLALNCSDGKVFAVKQIKFPMTRLPSNKTQKKKSNLISQLYFEISLMRDLNHPNIVQYYGFEMSDSQVNIFLEYVSGGTISSLIVQHGPIPEPVVHSFVNQILQSLCYLHSKNILHRDIKSANILVEENGTCKLSDFGISKKNDYSKAYDASSRMSMQGSIFWIAPEVIKGSKYSAKVDIWSLGCVLIEMWSGSRPWLGFDTVQTMFKLGAGVCPPLPDDLTPDGLDFCKKCLVTNPLHRSTASDLLNLSFSQVPRDFVYSDYYGVANSNSSEIQKL</sequence>
<evidence type="ECO:0000256" key="7">
    <source>
        <dbReference type="PROSITE-ProRule" id="PRU10141"/>
    </source>
</evidence>
<accession>A0A1R1Y6X6</accession>
<keyword evidence="11" id="KW-1185">Reference proteome</keyword>
<evidence type="ECO:0000256" key="3">
    <source>
        <dbReference type="ARBA" id="ARBA00022679"/>
    </source>
</evidence>
<comment type="similarity">
    <text evidence="1">Belongs to the protein kinase superfamily. STE Ser/Thr protein kinase family. MAP kinase kinase kinase subfamily.</text>
</comment>
<dbReference type="FunFam" id="3.30.200.20:FF:000387">
    <property type="entry name" value="Serine/threonine-protein kinase STE11"/>
    <property type="match status" value="1"/>
</dbReference>
<evidence type="ECO:0000313" key="10">
    <source>
        <dbReference type="EMBL" id="OMJ22564.1"/>
    </source>
</evidence>
<evidence type="ECO:0000256" key="4">
    <source>
        <dbReference type="ARBA" id="ARBA00022741"/>
    </source>
</evidence>
<dbReference type="SMART" id="SM00220">
    <property type="entry name" value="S_TKc"/>
    <property type="match status" value="1"/>
</dbReference>
<dbReference type="InterPro" id="IPR017441">
    <property type="entry name" value="Protein_kinase_ATP_BS"/>
</dbReference>
<evidence type="ECO:0000256" key="8">
    <source>
        <dbReference type="SAM" id="MobiDB-lite"/>
    </source>
</evidence>
<keyword evidence="5 10" id="KW-0418">Kinase</keyword>
<dbReference type="GO" id="GO:0005524">
    <property type="term" value="F:ATP binding"/>
    <property type="evidence" value="ECO:0007669"/>
    <property type="project" value="UniProtKB-UniRule"/>
</dbReference>
<feature type="domain" description="Protein kinase" evidence="9">
    <location>
        <begin position="1878"/>
        <end position="2151"/>
    </location>
</feature>
<reference evidence="11" key="1">
    <citation type="submission" date="2017-01" db="EMBL/GenBank/DDBJ databases">
        <authorList>
            <person name="Wang Y."/>
            <person name="White M."/>
            <person name="Kvist S."/>
            <person name="Moncalvo J.-M."/>
        </authorList>
    </citation>
    <scope>NUCLEOTIDE SEQUENCE [LARGE SCALE GENOMIC DNA]</scope>
    <source>
        <strain evidence="11">ID-206-W2</strain>
    </source>
</reference>
<dbReference type="InterPro" id="IPR008271">
    <property type="entry name" value="Ser/Thr_kinase_AS"/>
</dbReference>
<feature type="region of interest" description="Disordered" evidence="8">
    <location>
        <begin position="272"/>
        <end position="291"/>
    </location>
</feature>